<feature type="region of interest" description="Disordered" evidence="10">
    <location>
        <begin position="211"/>
        <end position="264"/>
    </location>
</feature>
<dbReference type="SMART" id="SM01372">
    <property type="entry name" value="E2F_TDP"/>
    <property type="match status" value="1"/>
</dbReference>
<dbReference type="Gene3D" id="6.10.250.810">
    <property type="match status" value="1"/>
</dbReference>
<dbReference type="GO" id="GO:0046983">
    <property type="term" value="F:protein dimerization activity"/>
    <property type="evidence" value="ECO:0007669"/>
    <property type="project" value="InterPro"/>
</dbReference>
<evidence type="ECO:0000256" key="7">
    <source>
        <dbReference type="ARBA" id="ARBA00023163"/>
    </source>
</evidence>
<dbReference type="Gene3D" id="2.30.29.30">
    <property type="entry name" value="Pleckstrin-homology domain (PH domain)/Phosphotyrosine-binding domain (PTB)"/>
    <property type="match status" value="1"/>
</dbReference>
<dbReference type="Gene3D" id="6.10.250.540">
    <property type="match status" value="1"/>
</dbReference>
<keyword evidence="4 9" id="KW-0805">Transcription regulation</keyword>
<evidence type="ECO:0000256" key="4">
    <source>
        <dbReference type="ARBA" id="ARBA00023015"/>
    </source>
</evidence>
<dbReference type="PANTHER" id="PTHR12771:SF16">
    <property type="entry name" value="ENGULFMENT AND CELL MOTILITY PROTEIN 3"/>
    <property type="match status" value="1"/>
</dbReference>
<dbReference type="InterPro" id="IPR024574">
    <property type="entry name" value="ELMO_ARM"/>
</dbReference>
<evidence type="ECO:0000256" key="8">
    <source>
        <dbReference type="ARBA" id="ARBA00024863"/>
    </source>
</evidence>
<dbReference type="Pfam" id="PF16457">
    <property type="entry name" value="PH_12"/>
    <property type="match status" value="1"/>
</dbReference>
<dbReference type="GO" id="GO:0003677">
    <property type="term" value="F:DNA binding"/>
    <property type="evidence" value="ECO:0007669"/>
    <property type="project" value="UniProtKB-KW"/>
</dbReference>
<dbReference type="InterPro" id="IPR050868">
    <property type="entry name" value="ELMO_domain-containing"/>
</dbReference>
<dbReference type="InterPro" id="IPR036390">
    <property type="entry name" value="WH_DNA-bd_sf"/>
</dbReference>
<feature type="domain" description="ELMO" evidence="11">
    <location>
        <begin position="705"/>
        <end position="875"/>
    </location>
</feature>
<dbReference type="FunFam" id="2.30.29.30:FF:000053">
    <property type="entry name" value="Engulfment and cell motility protein 1"/>
    <property type="match status" value="1"/>
</dbReference>
<dbReference type="InterPro" id="IPR016024">
    <property type="entry name" value="ARM-type_fold"/>
</dbReference>
<dbReference type="Pfam" id="PF11841">
    <property type="entry name" value="ELMO_ARM"/>
    <property type="match status" value="1"/>
</dbReference>
<dbReference type="InterPro" id="IPR036388">
    <property type="entry name" value="WH-like_DNA-bd_sf"/>
</dbReference>
<keyword evidence="9" id="KW-0539">Nucleus</keyword>
<evidence type="ECO:0000256" key="1">
    <source>
        <dbReference type="ARBA" id="ARBA00010940"/>
    </source>
</evidence>
<dbReference type="Pfam" id="PF02319">
    <property type="entry name" value="WHD_E2F_TDP"/>
    <property type="match status" value="1"/>
</dbReference>
<evidence type="ECO:0000256" key="2">
    <source>
        <dbReference type="ARBA" id="ARBA00022703"/>
    </source>
</evidence>
<dbReference type="GO" id="GO:0006355">
    <property type="term" value="P:regulation of DNA-templated transcription"/>
    <property type="evidence" value="ECO:0007669"/>
    <property type="project" value="InterPro"/>
</dbReference>
<dbReference type="Gene3D" id="1.25.10.10">
    <property type="entry name" value="Leucine-rich Repeat Variant"/>
    <property type="match status" value="1"/>
</dbReference>
<dbReference type="InterPro" id="IPR003316">
    <property type="entry name" value="E2F_WHTH_DNA-bd_dom"/>
</dbReference>
<keyword evidence="7 9" id="KW-0804">Transcription</keyword>
<dbReference type="EMBL" id="OZ035842">
    <property type="protein sequence ID" value="CAL1595366.1"/>
    <property type="molecule type" value="Genomic_DNA"/>
</dbReference>
<gene>
    <name evidence="12" type="ORF">KC01_LOCUS24177</name>
</gene>
<dbReference type="InterPro" id="IPR006816">
    <property type="entry name" value="ELMO_dom"/>
</dbReference>
<evidence type="ECO:0000313" key="12">
    <source>
        <dbReference type="EMBL" id="CAL1595366.1"/>
    </source>
</evidence>
<dbReference type="Proteomes" id="UP001497482">
    <property type="component" value="Chromosome 20"/>
</dbReference>
<sequence>MMELELSNRSELGAVGDSLQPQTPSRHEKSLGLLTTKFVTLLQEAKDGVLDLKAATDTLAVRQKRRIYDITNVLEGIGLIEKKSKNSIQWKGVGPGCNTREIADKLIDLKAELDDLALREHELDQQRVWVQQSIKNVTDDSNNSPMAYVKHEDLCGVFKGDTLLAIRAPIGTQLEVPIPESVVNGQRKYQIRLKSSSGPIEVLLVNKDPSSASPVVLPVPPPDDVLQSLPAPTAASQTAVTHSTKSGSTPTSVTSTIVPTKTEPTTTTLLMSTTETPAVSQQLQSSASLDSSSSSASAVFEPIKSDPSELLDFPKELSEMFDPTKEIMGGDLLEDLMSSEVFSPLLRLSPPPSDHDYIYNLDETEDKRQRQCAQWFPQESSPRLVFLYQYLVESIGAKMPQQKDIVKIAIQMPGAYPQLIQLDQKKPLSAVIKEVSDGWNLPGPDNYALQYADGVQTYITESNRLDIKNGCILRLTKAPGRCAEDLFKGIQSSDSGVRCDSLKELANVSTDVTFAQEFISRDGHLLLVKIVEDSHESAVIMTHTLTAFMELMDHGIVSWENLSNIFIKKIASFVNGKSNDASIQQVSLDILESMVQSSHSLFMQVKNEVTMERLIAHLQVTNQLIQTKAMALLMALLQTAGDSDREDMFEFLNKKNMRQYIYKNIIHSSGSVQDEMAHYLYVLQSVTLNHLEPRMRTPLDSYNQEQRDILHRLRQAAFETEPENNLSHERRRSLCAKEFKKLGFSNNSNPGQDLVRTPPGLLALDTMFYFATRYPDAYSRFVLENSSREDKHECPFARSSIQLTLILCEILCIGETPSETRSSYHPIFFSQDRLLEELFCVCIQLLNKTWKEMRATQEDFDKVMQVVREQITRTLSSKPTSLELFKNKVNALNYSEILKLRQTERLHQEETLAPPVLELKERLKPELLDLIRQQRLNRLCQGTMFRKISSRRRQDKLWYCRLSPNHKMLHYGDVEDDTDMPPIETLQKKIPVADIKGLLTGKDCPHMKDTKGKQTKEVLDLAFSITYDVEDSLNFIAPSRTDFCLWTDGLSVLLGRDMSSESMRSELEILLSMEIKLRLLDLENVQIPESAPAVPKPPSNYNFCYDFSQTEQ</sequence>
<accession>A0AAV2KZ65</accession>
<dbReference type="InterPro" id="IPR011993">
    <property type="entry name" value="PH-like_dom_sf"/>
</dbReference>
<dbReference type="PANTHER" id="PTHR12771">
    <property type="entry name" value="ENGULFMENT AND CELL MOTILITY"/>
    <property type="match status" value="1"/>
</dbReference>
<dbReference type="GO" id="GO:0005667">
    <property type="term" value="C:transcription regulator complex"/>
    <property type="evidence" value="ECO:0007669"/>
    <property type="project" value="InterPro"/>
</dbReference>
<keyword evidence="13" id="KW-1185">Reference proteome</keyword>
<evidence type="ECO:0000256" key="6">
    <source>
        <dbReference type="ARBA" id="ARBA00023125"/>
    </source>
</evidence>
<dbReference type="Gene3D" id="1.10.10.10">
    <property type="entry name" value="Winged helix-like DNA-binding domain superfamily/Winged helix DNA-binding domain"/>
    <property type="match status" value="1"/>
</dbReference>
<keyword evidence="2" id="KW-0053">Apoptosis</keyword>
<reference evidence="12 13" key="1">
    <citation type="submission" date="2024-04" db="EMBL/GenBank/DDBJ databases">
        <authorList>
            <person name="Waldvogel A.-M."/>
            <person name="Schoenle A."/>
        </authorList>
    </citation>
    <scope>NUCLEOTIDE SEQUENCE [LARGE SCALE GENOMIC DNA]</scope>
</reference>
<proteinExistence type="inferred from homology"/>
<dbReference type="CDD" id="cd14660">
    <property type="entry name" value="E2F_DD"/>
    <property type="match status" value="1"/>
</dbReference>
<protein>
    <recommendedName>
        <fullName evidence="11">ELMO domain-containing protein</fullName>
    </recommendedName>
</protein>
<dbReference type="InterPro" id="IPR001849">
    <property type="entry name" value="PH_domain"/>
</dbReference>
<dbReference type="GO" id="GO:0005634">
    <property type="term" value="C:nucleus"/>
    <property type="evidence" value="ECO:0007669"/>
    <property type="project" value="UniProtKB-SubCell"/>
</dbReference>
<feature type="region of interest" description="Disordered" evidence="10">
    <location>
        <begin position="1"/>
        <end position="27"/>
    </location>
</feature>
<dbReference type="InterPro" id="IPR032198">
    <property type="entry name" value="E2F_CC-MB"/>
</dbReference>
<dbReference type="SUPFAM" id="SSF50729">
    <property type="entry name" value="PH domain-like"/>
    <property type="match status" value="1"/>
</dbReference>
<evidence type="ECO:0000259" key="11">
    <source>
        <dbReference type="PROSITE" id="PS51335"/>
    </source>
</evidence>
<feature type="compositionally biased region" description="Low complexity" evidence="10">
    <location>
        <begin position="243"/>
        <end position="264"/>
    </location>
</feature>
<evidence type="ECO:0000256" key="9">
    <source>
        <dbReference type="RuleBase" id="RU003796"/>
    </source>
</evidence>
<comment type="similarity">
    <text evidence="1 9">Belongs to the E2F/DP family.</text>
</comment>
<dbReference type="Pfam" id="PF04727">
    <property type="entry name" value="ELMO_CED12"/>
    <property type="match status" value="1"/>
</dbReference>
<dbReference type="InterPro" id="IPR037241">
    <property type="entry name" value="E2F-DP_heterodim"/>
</dbReference>
<dbReference type="InterPro" id="IPR011989">
    <property type="entry name" value="ARM-like"/>
</dbReference>
<evidence type="ECO:0000256" key="5">
    <source>
        <dbReference type="ARBA" id="ARBA00023036"/>
    </source>
</evidence>
<dbReference type="CDD" id="cd13359">
    <property type="entry name" value="PH_ELMO1_CED-12"/>
    <property type="match status" value="1"/>
</dbReference>
<dbReference type="FunFam" id="1.10.10.10:FF:000008">
    <property type="entry name" value="E2F transcription factor 1"/>
    <property type="match status" value="1"/>
</dbReference>
<dbReference type="GO" id="GO:0017124">
    <property type="term" value="F:SH3 domain binding"/>
    <property type="evidence" value="ECO:0007669"/>
    <property type="project" value="UniProtKB-KW"/>
</dbReference>
<dbReference type="GO" id="GO:0048870">
    <property type="term" value="P:cell motility"/>
    <property type="evidence" value="ECO:0007669"/>
    <property type="project" value="TreeGrafter"/>
</dbReference>
<dbReference type="AlphaFoldDB" id="A0AAV2KZ65"/>
<dbReference type="GO" id="GO:0006915">
    <property type="term" value="P:apoptotic process"/>
    <property type="evidence" value="ECO:0007669"/>
    <property type="project" value="UniProtKB-KW"/>
</dbReference>
<dbReference type="SUPFAM" id="SSF144074">
    <property type="entry name" value="E2F-DP heterodimerization region"/>
    <property type="match status" value="1"/>
</dbReference>
<evidence type="ECO:0000256" key="10">
    <source>
        <dbReference type="SAM" id="MobiDB-lite"/>
    </source>
</evidence>
<evidence type="ECO:0000313" key="13">
    <source>
        <dbReference type="Proteomes" id="UP001497482"/>
    </source>
</evidence>
<comment type="function">
    <text evidence="8">Involved in cytoskeletal rearrangements required for phagocytosis of apoptotic cells and cell motility. Acts in association with DOCK1 and CRK. Was initially proposed to be required in complex with DOCK1 to activate Rac Rho small GTPases. May enhance the guanine nucleotide exchange factor (GEF) activity of DOCK1.</text>
</comment>
<evidence type="ECO:0000256" key="3">
    <source>
        <dbReference type="ARBA" id="ARBA00022907"/>
    </source>
</evidence>
<dbReference type="PROSITE" id="PS51335">
    <property type="entry name" value="ELMO"/>
    <property type="match status" value="1"/>
</dbReference>
<dbReference type="Pfam" id="PF16421">
    <property type="entry name" value="E2F_CC-MB"/>
    <property type="match status" value="1"/>
</dbReference>
<keyword evidence="5" id="KW-0729">SH3-binding</keyword>
<keyword evidence="3" id="KW-0581">Phagocytosis</keyword>
<comment type="subcellular location">
    <subcellularLocation>
        <location evidence="9">Nucleus</location>
    </subcellularLocation>
</comment>
<organism evidence="12 13">
    <name type="scientific">Knipowitschia caucasica</name>
    <name type="common">Caucasian dwarf goby</name>
    <name type="synonym">Pomatoschistus caucasicus</name>
    <dbReference type="NCBI Taxonomy" id="637954"/>
    <lineage>
        <taxon>Eukaryota</taxon>
        <taxon>Metazoa</taxon>
        <taxon>Chordata</taxon>
        <taxon>Craniata</taxon>
        <taxon>Vertebrata</taxon>
        <taxon>Euteleostomi</taxon>
        <taxon>Actinopterygii</taxon>
        <taxon>Neopterygii</taxon>
        <taxon>Teleostei</taxon>
        <taxon>Neoteleostei</taxon>
        <taxon>Acanthomorphata</taxon>
        <taxon>Gobiaria</taxon>
        <taxon>Gobiiformes</taxon>
        <taxon>Gobioidei</taxon>
        <taxon>Gobiidae</taxon>
        <taxon>Gobiinae</taxon>
        <taxon>Knipowitschia</taxon>
    </lineage>
</organism>
<name>A0AAV2KZ65_KNICA</name>
<dbReference type="SUPFAM" id="SSF46785">
    <property type="entry name" value="Winged helix' DNA-binding domain"/>
    <property type="match status" value="1"/>
</dbReference>
<dbReference type="GO" id="GO:0006909">
    <property type="term" value="P:phagocytosis"/>
    <property type="evidence" value="ECO:0007669"/>
    <property type="project" value="UniProtKB-KW"/>
</dbReference>
<keyword evidence="6 9" id="KW-0238">DNA-binding</keyword>
<dbReference type="SUPFAM" id="SSF48371">
    <property type="entry name" value="ARM repeat"/>
    <property type="match status" value="1"/>
</dbReference>
<dbReference type="GO" id="GO:0007015">
    <property type="term" value="P:actin filament organization"/>
    <property type="evidence" value="ECO:0007669"/>
    <property type="project" value="TreeGrafter"/>
</dbReference>